<reference evidence="8" key="1">
    <citation type="submission" date="2011-09" db="EMBL/GenBank/DDBJ databases">
        <title>The permanent draft genome of Mucilaginibacter paludis DSM 18603.</title>
        <authorList>
            <consortium name="US DOE Joint Genome Institute (JGI-PGF)"/>
            <person name="Lucas S."/>
            <person name="Han J."/>
            <person name="Lapidus A."/>
            <person name="Bruce D."/>
            <person name="Goodwin L."/>
            <person name="Pitluck S."/>
            <person name="Peters L."/>
            <person name="Kyrpides N."/>
            <person name="Mavromatis K."/>
            <person name="Ivanova N."/>
            <person name="Mikhailova N."/>
            <person name="Held B."/>
            <person name="Detter J.C."/>
            <person name="Tapia R."/>
            <person name="Han C."/>
            <person name="Land M."/>
            <person name="Hauser L."/>
            <person name="Markowitz V."/>
            <person name="Cheng J.-F."/>
            <person name="Hugenholtz P."/>
            <person name="Woyke T."/>
            <person name="Wu D."/>
            <person name="Tindall B."/>
            <person name="Brambilla E."/>
            <person name="Klenk H.-P."/>
            <person name="Eisen J.A."/>
        </authorList>
    </citation>
    <scope>NUCLEOTIDE SEQUENCE [LARGE SCALE GENOMIC DNA]</scope>
    <source>
        <strain evidence="8">DSM 18603</strain>
    </source>
</reference>
<evidence type="ECO:0000256" key="3">
    <source>
        <dbReference type="ARBA" id="ARBA00022801"/>
    </source>
</evidence>
<dbReference type="GO" id="GO:0004564">
    <property type="term" value="F:beta-fructofuranosidase activity"/>
    <property type="evidence" value="ECO:0007669"/>
    <property type="project" value="UniProtKB-EC"/>
</dbReference>
<proteinExistence type="inferred from homology"/>
<dbReference type="PANTHER" id="PTHR43101">
    <property type="entry name" value="BETA-FRUCTOSIDASE"/>
    <property type="match status" value="1"/>
</dbReference>
<dbReference type="InterPro" id="IPR023296">
    <property type="entry name" value="Glyco_hydro_beta-prop_sf"/>
</dbReference>
<keyword evidence="3 8" id="KW-0378">Hydrolase</keyword>
<evidence type="ECO:0000256" key="4">
    <source>
        <dbReference type="ARBA" id="ARBA00023295"/>
    </source>
</evidence>
<dbReference type="Gene3D" id="2.115.10.20">
    <property type="entry name" value="Glycosyl hydrolase domain, family 43"/>
    <property type="match status" value="1"/>
</dbReference>
<feature type="chain" id="PRO_5003558568" description="beta-fructofuranosidase" evidence="5">
    <location>
        <begin position="22"/>
        <end position="493"/>
    </location>
</feature>
<dbReference type="Proteomes" id="UP000002774">
    <property type="component" value="Chromosome"/>
</dbReference>
<evidence type="ECO:0000256" key="2">
    <source>
        <dbReference type="ARBA" id="ARBA00012758"/>
    </source>
</evidence>
<dbReference type="Pfam" id="PF00251">
    <property type="entry name" value="Glyco_hydro_32N"/>
    <property type="match status" value="1"/>
</dbReference>
<dbReference type="Gene3D" id="2.60.120.560">
    <property type="entry name" value="Exo-inulinase, domain 1"/>
    <property type="match status" value="1"/>
</dbReference>
<dbReference type="EMBL" id="CM001403">
    <property type="protein sequence ID" value="EHQ30673.1"/>
    <property type="molecule type" value="Genomic_DNA"/>
</dbReference>
<dbReference type="Pfam" id="PF16346">
    <property type="entry name" value="GH32_BT1760-like_C"/>
    <property type="match status" value="1"/>
</dbReference>
<evidence type="ECO:0000256" key="1">
    <source>
        <dbReference type="ARBA" id="ARBA00009902"/>
    </source>
</evidence>
<keyword evidence="9" id="KW-1185">Reference proteome</keyword>
<keyword evidence="5" id="KW-0732">Signal</keyword>
<name>H1YCJ5_9SPHI</name>
<dbReference type="CDD" id="cd08995">
    <property type="entry name" value="GH32_EcAec43-like"/>
    <property type="match status" value="1"/>
</dbReference>
<accession>H1YCJ5</accession>
<keyword evidence="4" id="KW-0326">Glycosidase</keyword>
<dbReference type="SUPFAM" id="SSF75005">
    <property type="entry name" value="Arabinanase/levansucrase/invertase"/>
    <property type="match status" value="1"/>
</dbReference>
<dbReference type="GO" id="GO:0005975">
    <property type="term" value="P:carbohydrate metabolic process"/>
    <property type="evidence" value="ECO:0007669"/>
    <property type="project" value="InterPro"/>
</dbReference>
<dbReference type="PANTHER" id="PTHR43101:SF1">
    <property type="entry name" value="BETA-FRUCTOSIDASE"/>
    <property type="match status" value="1"/>
</dbReference>
<evidence type="ECO:0000259" key="7">
    <source>
        <dbReference type="Pfam" id="PF16346"/>
    </source>
</evidence>
<gene>
    <name evidence="8" type="ORF">Mucpa_6622</name>
</gene>
<evidence type="ECO:0000313" key="8">
    <source>
        <dbReference type="EMBL" id="EHQ30673.1"/>
    </source>
</evidence>
<dbReference type="InterPro" id="IPR051214">
    <property type="entry name" value="GH32_Enzymes"/>
</dbReference>
<dbReference type="eggNOG" id="COG1621">
    <property type="taxonomic scope" value="Bacteria"/>
</dbReference>
<evidence type="ECO:0000259" key="6">
    <source>
        <dbReference type="Pfam" id="PF00251"/>
    </source>
</evidence>
<comment type="similarity">
    <text evidence="1">Belongs to the glycosyl hydrolase 32 family.</text>
</comment>
<dbReference type="InterPro" id="IPR001362">
    <property type="entry name" value="Glyco_hydro_32"/>
</dbReference>
<dbReference type="OrthoDB" id="9759709at2"/>
<protein>
    <recommendedName>
        <fullName evidence="2">beta-fructofuranosidase</fullName>
        <ecNumber evidence="2">3.2.1.26</ecNumber>
    </recommendedName>
</protein>
<dbReference type="InterPro" id="IPR013148">
    <property type="entry name" value="Glyco_hydro_32_N"/>
</dbReference>
<dbReference type="SMART" id="SM00640">
    <property type="entry name" value="Glyco_32"/>
    <property type="match status" value="1"/>
</dbReference>
<organism evidence="8 9">
    <name type="scientific">Mucilaginibacter paludis DSM 18603</name>
    <dbReference type="NCBI Taxonomy" id="714943"/>
    <lineage>
        <taxon>Bacteria</taxon>
        <taxon>Pseudomonadati</taxon>
        <taxon>Bacteroidota</taxon>
        <taxon>Sphingobacteriia</taxon>
        <taxon>Sphingobacteriales</taxon>
        <taxon>Sphingobacteriaceae</taxon>
        <taxon>Mucilaginibacter</taxon>
    </lineage>
</organism>
<dbReference type="HOGENOM" id="CLU_042071_0_0_10"/>
<dbReference type="EC" id="3.2.1.26" evidence="2"/>
<dbReference type="AlphaFoldDB" id="H1YCJ5"/>
<feature type="domain" description="Glycosyl hydrolase family 32 N-terminal" evidence="6">
    <location>
        <begin position="50"/>
        <end position="312"/>
    </location>
</feature>
<dbReference type="InterPro" id="IPR032507">
    <property type="entry name" value="BT1760-like_C"/>
</dbReference>
<dbReference type="RefSeq" id="WP_008512594.1">
    <property type="nucleotide sequence ID" value="NZ_CM001403.1"/>
</dbReference>
<dbReference type="STRING" id="714943.Mucpa_6622"/>
<evidence type="ECO:0000313" key="9">
    <source>
        <dbReference type="Proteomes" id="UP000002774"/>
    </source>
</evidence>
<feature type="signal peptide" evidence="5">
    <location>
        <begin position="1"/>
        <end position="21"/>
    </location>
</feature>
<evidence type="ECO:0000256" key="5">
    <source>
        <dbReference type="SAM" id="SignalP"/>
    </source>
</evidence>
<feature type="domain" description="BT1760-like C-terminal" evidence="7">
    <location>
        <begin position="321"/>
        <end position="485"/>
    </location>
</feature>
<dbReference type="PROSITE" id="PS51257">
    <property type="entry name" value="PROKAR_LIPOPROTEIN"/>
    <property type="match status" value="1"/>
</dbReference>
<sequence length="493" mass="54315">MKKISLIIVLCAMLASCKKDSSGIAPVDPTAPFFSIYQAPVKGYVGDVMPFYDNNTFHLFFLADWRDNAPQYHPWYKFTTTDLLTYTDKGIMIGYGRADQEDYTLGTGSVIKAGNNYYGYYTGHNYLFLNTARPQEGIMYATSTDLNSWTKKSGFLIIPPSGYDFNNFRDPNIFFNDATQEYWMVVGARKNNVGELVYYTTKDMAAPNWVFQGTFYGPNKYDMLECPDVFKLGNYWYLVFSDTNMENATHYRIAASPSGPWITPANELLDGRYFYAAKTTFDGKNRYLFGWVPTKSGFSDVGAKEFAGNMSSHLLVQNSDGTLSVSVPATVESAVAKVGTITATNKDATVTLSGSNYQISSSNGTGAAYFGNISGTCIIKGSVTFSQLPSGFGFLFGSDGTANNTFKLGFTNGNLQSDNVISGAANTDASIPYKLTAGQEYPFKIVIENSIATIYVNSQAALTTRIYALQKKAWGIYATNGSATFKNLSFYQK</sequence>